<sequence>MECKVAIGMMHDYFDGDLTRQGTMDLKGHMSTCPACLARFEQLEKTEAMTFSALEHAAVVPHYDIQASEKLTQLILDQIPKPQAKTRPQYLRLLYKYPGVTVAAIFVLVMLGSFVSMWGHDTKLVVSGEDLHQVVIDGNTVTIPEGVHIKGNLIVENGMADVRGEIDGNVTVIDGSLNLASTGFIAGQSRTIDQALDWFWYKVTTTFSGLAS</sequence>
<gene>
    <name evidence="5" type="ORF">BBD42_12015</name>
</gene>
<evidence type="ECO:0000256" key="2">
    <source>
        <dbReference type="ARBA" id="ARBA00024438"/>
    </source>
</evidence>
<dbReference type="EMBL" id="CP016808">
    <property type="protein sequence ID" value="ANY70706.1"/>
    <property type="molecule type" value="Genomic_DNA"/>
</dbReference>
<evidence type="ECO:0000259" key="4">
    <source>
        <dbReference type="Pfam" id="PF13490"/>
    </source>
</evidence>
<feature type="transmembrane region" description="Helical" evidence="3">
    <location>
        <begin position="97"/>
        <end position="118"/>
    </location>
</feature>
<reference evidence="5" key="1">
    <citation type="submission" date="2016-08" db="EMBL/GenBank/DDBJ databases">
        <title>Complete Genome Seqeunce of Paenibacillus sp. BIHB 4019 from tea rhizoplane.</title>
        <authorList>
            <person name="Thakur R."/>
            <person name="Swarnkar M.K."/>
            <person name="Gulati A."/>
        </authorList>
    </citation>
    <scope>NUCLEOTIDE SEQUENCE [LARGE SCALE GENOMIC DNA]</scope>
    <source>
        <strain evidence="5">BIHB4019</strain>
    </source>
</reference>
<dbReference type="Pfam" id="PF13490">
    <property type="entry name" value="zf-HC2"/>
    <property type="match status" value="1"/>
</dbReference>
<dbReference type="AlphaFoldDB" id="A0A1B2DSN2"/>
<evidence type="ECO:0000256" key="3">
    <source>
        <dbReference type="SAM" id="Phobius"/>
    </source>
</evidence>
<protein>
    <recommendedName>
        <fullName evidence="2">Anti-sigma-W factor RsiW</fullName>
    </recommendedName>
</protein>
<keyword evidence="3" id="KW-0812">Transmembrane</keyword>
<organism evidence="5">
    <name type="scientific">Paenibacillus sp. BIHB 4019</name>
    <dbReference type="NCBI Taxonomy" id="1870819"/>
    <lineage>
        <taxon>Bacteria</taxon>
        <taxon>Bacillati</taxon>
        <taxon>Bacillota</taxon>
        <taxon>Bacilli</taxon>
        <taxon>Bacillales</taxon>
        <taxon>Paenibacillaceae</taxon>
        <taxon>Paenibacillus</taxon>
    </lineage>
</organism>
<accession>A0A1B2DSN2</accession>
<dbReference type="Gene3D" id="1.10.10.1320">
    <property type="entry name" value="Anti-sigma factor, zinc-finger domain"/>
    <property type="match status" value="1"/>
</dbReference>
<keyword evidence="3" id="KW-0472">Membrane</keyword>
<feature type="domain" description="Putative zinc-finger" evidence="4">
    <location>
        <begin position="3"/>
        <end position="36"/>
    </location>
</feature>
<comment type="similarity">
    <text evidence="1">Belongs to the zinc-associated anti-sigma factor (ZAS) superfamily. Anti-sigma-W factor family.</text>
</comment>
<keyword evidence="3" id="KW-1133">Transmembrane helix</keyword>
<dbReference type="InterPro" id="IPR027383">
    <property type="entry name" value="Znf_put"/>
</dbReference>
<proteinExistence type="inferred from homology"/>
<evidence type="ECO:0000256" key="1">
    <source>
        <dbReference type="ARBA" id="ARBA00024353"/>
    </source>
</evidence>
<name>A0A1B2DSN2_9BACL</name>
<evidence type="ECO:0000313" key="5">
    <source>
        <dbReference type="EMBL" id="ANY70706.1"/>
    </source>
</evidence>
<dbReference type="InterPro" id="IPR041916">
    <property type="entry name" value="Anti_sigma_zinc_sf"/>
</dbReference>